<dbReference type="PANTHER" id="PTHR33392">
    <property type="entry name" value="POLYISOPRENYL-TEICHOIC ACID--PEPTIDOGLYCAN TEICHOIC ACID TRANSFERASE TAGU"/>
    <property type="match status" value="1"/>
</dbReference>
<organism evidence="5 6">
    <name type="scientific">Paenibacillus polygoni</name>
    <dbReference type="NCBI Taxonomy" id="3050112"/>
    <lineage>
        <taxon>Bacteria</taxon>
        <taxon>Bacillati</taxon>
        <taxon>Bacillota</taxon>
        <taxon>Bacilli</taxon>
        <taxon>Bacillales</taxon>
        <taxon>Paenibacillaceae</taxon>
        <taxon>Paenibacillus</taxon>
    </lineage>
</organism>
<keyword evidence="3" id="KW-0472">Membrane</keyword>
<feature type="transmembrane region" description="Helical" evidence="3">
    <location>
        <begin position="28"/>
        <end position="46"/>
    </location>
</feature>
<evidence type="ECO:0000259" key="4">
    <source>
        <dbReference type="Pfam" id="PF03816"/>
    </source>
</evidence>
<feature type="domain" description="Cell envelope-related transcriptional attenuator" evidence="4">
    <location>
        <begin position="109"/>
        <end position="253"/>
    </location>
</feature>
<evidence type="ECO:0000313" key="6">
    <source>
        <dbReference type="Proteomes" id="UP001236415"/>
    </source>
</evidence>
<evidence type="ECO:0000313" key="5">
    <source>
        <dbReference type="EMBL" id="WIV19113.1"/>
    </source>
</evidence>
<comment type="similarity">
    <text evidence="1">Belongs to the LytR/CpsA/Psr (LCP) family.</text>
</comment>
<dbReference type="InterPro" id="IPR004474">
    <property type="entry name" value="LytR_CpsA_psr"/>
</dbReference>
<reference evidence="5 6" key="1">
    <citation type="submission" date="2023-06" db="EMBL/GenBank/DDBJ databases">
        <title>Paenibacillus polygonum sp. nov., an endophytic bacterium, isolated from Polygonum lapathifolium L. in Nanji Wetland National Nature Reserve, South of Poyang Lake, Jiangxi Province, China.</title>
        <authorList>
            <person name="Yu Z."/>
        </authorList>
    </citation>
    <scope>NUCLEOTIDE SEQUENCE [LARGE SCALE GENOMIC DNA]</scope>
    <source>
        <strain evidence="5 6">C31</strain>
    </source>
</reference>
<evidence type="ECO:0000256" key="2">
    <source>
        <dbReference type="SAM" id="MobiDB-lite"/>
    </source>
</evidence>
<dbReference type="NCBIfam" id="TIGR00350">
    <property type="entry name" value="lytR_cpsA_psr"/>
    <property type="match status" value="1"/>
</dbReference>
<dbReference type="Pfam" id="PF03816">
    <property type="entry name" value="LytR_cpsA_psr"/>
    <property type="match status" value="1"/>
</dbReference>
<proteinExistence type="inferred from homology"/>
<dbReference type="Proteomes" id="UP001236415">
    <property type="component" value="Chromosome"/>
</dbReference>
<evidence type="ECO:0000256" key="3">
    <source>
        <dbReference type="SAM" id="Phobius"/>
    </source>
</evidence>
<sequence>MSDQEEYPLTRSKRHQNKKTKKPKSKKPLIITAIILLLIGTMGFAFRKELVAVAFQLFLEDTVKGHIDNAYEPIQVTGPAGDEEKQDELTKPFSMLLLGVDEREGDVGRSDTMIYAVFRPEEHRMLLMSIPRDSYVPIVGRDKRDKVNAAYAYGGTKMSVETVEQLLQTDVDYYAKVNFKALVEVVDALGGVKLPITEVIENKQRIHIKLRIEPNKPIYDGADALNYVRYREDSDYKRTERQRIFIKQATERALSLGNITKIPQLIDIASSNMKTDMTSDFIIDLAELLYEKGSVPQMSSYMLKGEGENNKYGWYYMLSDQGLAEAQEIVDNWMDENTAAADLIDPELKLNE</sequence>
<keyword evidence="6" id="KW-1185">Reference proteome</keyword>
<dbReference type="InterPro" id="IPR050922">
    <property type="entry name" value="LytR/CpsA/Psr_CW_biosynth"/>
</dbReference>
<dbReference type="PANTHER" id="PTHR33392:SF6">
    <property type="entry name" value="POLYISOPRENYL-TEICHOIC ACID--PEPTIDOGLYCAN TEICHOIC ACID TRANSFERASE TAGU"/>
    <property type="match status" value="1"/>
</dbReference>
<evidence type="ECO:0000256" key="1">
    <source>
        <dbReference type="ARBA" id="ARBA00006068"/>
    </source>
</evidence>
<keyword evidence="3" id="KW-0812">Transmembrane</keyword>
<dbReference type="Gene3D" id="3.40.630.190">
    <property type="entry name" value="LCP protein"/>
    <property type="match status" value="1"/>
</dbReference>
<name>A0ABY8X284_9BACL</name>
<feature type="compositionally biased region" description="Basic residues" evidence="2">
    <location>
        <begin position="11"/>
        <end position="24"/>
    </location>
</feature>
<feature type="region of interest" description="Disordered" evidence="2">
    <location>
        <begin position="1"/>
        <end position="24"/>
    </location>
</feature>
<keyword evidence="3" id="KW-1133">Transmembrane helix</keyword>
<accession>A0ABY8X284</accession>
<dbReference type="RefSeq" id="WP_285745000.1">
    <property type="nucleotide sequence ID" value="NZ_CP127162.1"/>
</dbReference>
<gene>
    <name evidence="5" type="ORF">QPK24_22825</name>
</gene>
<dbReference type="EMBL" id="CP127162">
    <property type="protein sequence ID" value="WIV19113.1"/>
    <property type="molecule type" value="Genomic_DNA"/>
</dbReference>
<protein>
    <submittedName>
        <fullName evidence="5">LCP family protein</fullName>
    </submittedName>
</protein>